<evidence type="ECO:0000256" key="1">
    <source>
        <dbReference type="ARBA" id="ARBA00004651"/>
    </source>
</evidence>
<dbReference type="OrthoDB" id="6478931at2759"/>
<feature type="transmembrane region" description="Helical" evidence="8">
    <location>
        <begin position="351"/>
        <end position="369"/>
    </location>
</feature>
<keyword evidence="3 8" id="KW-0812">Transmembrane</keyword>
<evidence type="ECO:0000313" key="10">
    <source>
        <dbReference type="Proteomes" id="UP000198287"/>
    </source>
</evidence>
<protein>
    <recommendedName>
        <fullName evidence="11">Gustatory receptor</fullName>
    </recommendedName>
</protein>
<dbReference type="GO" id="GO:0050909">
    <property type="term" value="P:sensory perception of taste"/>
    <property type="evidence" value="ECO:0007669"/>
    <property type="project" value="InterPro"/>
</dbReference>
<reference evidence="9 10" key="1">
    <citation type="submission" date="2015-12" db="EMBL/GenBank/DDBJ databases">
        <title>The genome of Folsomia candida.</title>
        <authorList>
            <person name="Faddeeva A."/>
            <person name="Derks M.F."/>
            <person name="Anvar Y."/>
            <person name="Smit S."/>
            <person name="Van Straalen N."/>
            <person name="Roelofs D."/>
        </authorList>
    </citation>
    <scope>NUCLEOTIDE SEQUENCE [LARGE SCALE GENOMIC DNA]</scope>
    <source>
        <strain evidence="9 10">VU population</strain>
        <tissue evidence="9">Whole body</tissue>
    </source>
</reference>
<organism evidence="9 10">
    <name type="scientific">Folsomia candida</name>
    <name type="common">Springtail</name>
    <dbReference type="NCBI Taxonomy" id="158441"/>
    <lineage>
        <taxon>Eukaryota</taxon>
        <taxon>Metazoa</taxon>
        <taxon>Ecdysozoa</taxon>
        <taxon>Arthropoda</taxon>
        <taxon>Hexapoda</taxon>
        <taxon>Collembola</taxon>
        <taxon>Entomobryomorpha</taxon>
        <taxon>Isotomoidea</taxon>
        <taxon>Isotomidae</taxon>
        <taxon>Proisotominae</taxon>
        <taxon>Folsomia</taxon>
    </lineage>
</organism>
<feature type="transmembrane region" description="Helical" evidence="8">
    <location>
        <begin position="196"/>
        <end position="215"/>
    </location>
</feature>
<proteinExistence type="predicted"/>
<dbReference type="PANTHER" id="PTHR21143">
    <property type="entry name" value="INVERTEBRATE GUSTATORY RECEPTOR"/>
    <property type="match status" value="1"/>
</dbReference>
<comment type="caution">
    <text evidence="9">The sequence shown here is derived from an EMBL/GenBank/DDBJ whole genome shotgun (WGS) entry which is preliminary data.</text>
</comment>
<keyword evidence="6" id="KW-0675">Receptor</keyword>
<feature type="transmembrane region" description="Helical" evidence="8">
    <location>
        <begin position="241"/>
        <end position="269"/>
    </location>
</feature>
<evidence type="ECO:0000256" key="7">
    <source>
        <dbReference type="ARBA" id="ARBA00023224"/>
    </source>
</evidence>
<keyword evidence="7" id="KW-0807">Transducer</keyword>
<accession>A0A226EMF1</accession>
<feature type="transmembrane region" description="Helical" evidence="8">
    <location>
        <begin position="427"/>
        <end position="445"/>
    </location>
</feature>
<sequence length="449" mass="50793">MTKTPFSYIYNPSSSAPRQTYKEIYLAKKSSPLKNSNMEDAPAPHTLDTTPPHLILKTTLAPLFRLAKYIGNFPIHIDEDGVASFRLGQFAFGLYIFWCMVFIGLSAYYSPLYLQLMKSENALGDRRQTVQSIHIIAKYLFVSGQFIATVMTLLGIPRLARRTTSLYNRLNVIVTSLVDRGGVTASLNFRRIYRSARLGAASWFIIVVCSLYLWWKSFRGYFKEKFSDRDEWEYYGVVGGAWWLAILIATHVIPSFLFMGLASVIRAAYRSIHKEKLASQPDKVGIQFVSDLSKLPLLLDLFARLNSELNRLGDIFGRYLIIEMTAFFTAILTNSFAVLTGFEKGTVTWETTSITVIINVVWFVVLCETGETVGREQQRCLQSLKAWVARNGIGGNNVEGTFFVTTLLDDEVRGVSAANYFRIRRTLSTEAVGAIVMYLIVMLQFKTTE</sequence>
<dbReference type="GO" id="GO:0007165">
    <property type="term" value="P:signal transduction"/>
    <property type="evidence" value="ECO:0007669"/>
    <property type="project" value="UniProtKB-KW"/>
</dbReference>
<evidence type="ECO:0008006" key="11">
    <source>
        <dbReference type="Google" id="ProtNLM"/>
    </source>
</evidence>
<keyword evidence="5 8" id="KW-0472">Membrane</keyword>
<evidence type="ECO:0000256" key="6">
    <source>
        <dbReference type="ARBA" id="ARBA00023170"/>
    </source>
</evidence>
<dbReference type="GO" id="GO:0043025">
    <property type="term" value="C:neuronal cell body"/>
    <property type="evidence" value="ECO:0007669"/>
    <property type="project" value="TreeGrafter"/>
</dbReference>
<feature type="transmembrane region" description="Helical" evidence="8">
    <location>
        <begin position="136"/>
        <end position="156"/>
    </location>
</feature>
<evidence type="ECO:0000256" key="3">
    <source>
        <dbReference type="ARBA" id="ARBA00022692"/>
    </source>
</evidence>
<keyword evidence="4 8" id="KW-1133">Transmembrane helix</keyword>
<dbReference type="Pfam" id="PF08395">
    <property type="entry name" value="7tm_7"/>
    <property type="match status" value="1"/>
</dbReference>
<feature type="transmembrane region" description="Helical" evidence="8">
    <location>
        <begin position="94"/>
        <end position="116"/>
    </location>
</feature>
<dbReference type="Proteomes" id="UP000198287">
    <property type="component" value="Unassembled WGS sequence"/>
</dbReference>
<keyword evidence="2" id="KW-1003">Cell membrane</keyword>
<gene>
    <name evidence="9" type="ORF">Fcan01_04210</name>
</gene>
<keyword evidence="10" id="KW-1185">Reference proteome</keyword>
<evidence type="ECO:0000313" key="9">
    <source>
        <dbReference type="EMBL" id="OXA58865.1"/>
    </source>
</evidence>
<feature type="transmembrane region" description="Helical" evidence="8">
    <location>
        <begin position="319"/>
        <end position="339"/>
    </location>
</feature>
<evidence type="ECO:0000256" key="5">
    <source>
        <dbReference type="ARBA" id="ARBA00023136"/>
    </source>
</evidence>
<comment type="subcellular location">
    <subcellularLocation>
        <location evidence="1">Cell membrane</location>
        <topology evidence="1">Multi-pass membrane protein</topology>
    </subcellularLocation>
</comment>
<evidence type="ECO:0000256" key="8">
    <source>
        <dbReference type="SAM" id="Phobius"/>
    </source>
</evidence>
<dbReference type="EMBL" id="LNIX01000002">
    <property type="protein sequence ID" value="OXA58865.1"/>
    <property type="molecule type" value="Genomic_DNA"/>
</dbReference>
<dbReference type="GO" id="GO:0030424">
    <property type="term" value="C:axon"/>
    <property type="evidence" value="ECO:0007669"/>
    <property type="project" value="TreeGrafter"/>
</dbReference>
<dbReference type="InterPro" id="IPR013604">
    <property type="entry name" value="7TM_chemorcpt"/>
</dbReference>
<dbReference type="GO" id="GO:0005886">
    <property type="term" value="C:plasma membrane"/>
    <property type="evidence" value="ECO:0007669"/>
    <property type="project" value="UniProtKB-SubCell"/>
</dbReference>
<dbReference type="AlphaFoldDB" id="A0A226EMF1"/>
<evidence type="ECO:0000256" key="2">
    <source>
        <dbReference type="ARBA" id="ARBA00022475"/>
    </source>
</evidence>
<name>A0A226EMF1_FOLCA</name>
<dbReference type="PANTHER" id="PTHR21143:SF121">
    <property type="entry name" value="GUSTATORY AND ODORANT RECEPTOR 21A"/>
    <property type="match status" value="1"/>
</dbReference>
<evidence type="ECO:0000256" key="4">
    <source>
        <dbReference type="ARBA" id="ARBA00022989"/>
    </source>
</evidence>
<dbReference type="GO" id="GO:0030425">
    <property type="term" value="C:dendrite"/>
    <property type="evidence" value="ECO:0007669"/>
    <property type="project" value="TreeGrafter"/>
</dbReference>